<accession>A0A1H8UPV2</accession>
<evidence type="ECO:0000256" key="9">
    <source>
        <dbReference type="ARBA" id="ARBA00041175"/>
    </source>
</evidence>
<dbReference type="OrthoDB" id="369398at2"/>
<dbReference type="RefSeq" id="WP_091746179.1">
    <property type="nucleotide sequence ID" value="NZ_FODY01000009.1"/>
</dbReference>
<evidence type="ECO:0000256" key="10">
    <source>
        <dbReference type="ARBA" id="ARBA00042072"/>
    </source>
</evidence>
<dbReference type="EMBL" id="FODY01000009">
    <property type="protein sequence ID" value="SEP05230.1"/>
    <property type="molecule type" value="Genomic_DNA"/>
</dbReference>
<dbReference type="InterPro" id="IPR051351">
    <property type="entry name" value="Ascorbate-PTS_EIIA_comp"/>
</dbReference>
<dbReference type="GO" id="GO:0016301">
    <property type="term" value="F:kinase activity"/>
    <property type="evidence" value="ECO:0007669"/>
    <property type="project" value="UniProtKB-KW"/>
</dbReference>
<keyword evidence="2" id="KW-0813">Transport</keyword>
<comment type="subcellular location">
    <subcellularLocation>
        <location evidence="1">Cytoplasm</location>
    </subcellularLocation>
</comment>
<keyword evidence="6" id="KW-0598">Phosphotransferase system</keyword>
<keyword evidence="7" id="KW-0418">Kinase</keyword>
<keyword evidence="13" id="KW-1185">Reference proteome</keyword>
<proteinExistence type="predicted"/>
<evidence type="ECO:0000256" key="5">
    <source>
        <dbReference type="ARBA" id="ARBA00022679"/>
    </source>
</evidence>
<dbReference type="SUPFAM" id="SSF55804">
    <property type="entry name" value="Phoshotransferase/anion transport protein"/>
    <property type="match status" value="1"/>
</dbReference>
<dbReference type="STRING" id="112903.SAMN04490178_10971"/>
<dbReference type="Proteomes" id="UP000198847">
    <property type="component" value="Unassembled WGS sequence"/>
</dbReference>
<evidence type="ECO:0000256" key="1">
    <source>
        <dbReference type="ARBA" id="ARBA00004496"/>
    </source>
</evidence>
<dbReference type="Pfam" id="PF00359">
    <property type="entry name" value="PTS_EIIA_2"/>
    <property type="match status" value="1"/>
</dbReference>
<dbReference type="PROSITE" id="PS51094">
    <property type="entry name" value="PTS_EIIA_TYPE_2"/>
    <property type="match status" value="1"/>
</dbReference>
<evidence type="ECO:0000256" key="4">
    <source>
        <dbReference type="ARBA" id="ARBA00022553"/>
    </source>
</evidence>
<name>A0A1H8UPV2_9FIRM</name>
<evidence type="ECO:0000259" key="11">
    <source>
        <dbReference type="PROSITE" id="PS51094"/>
    </source>
</evidence>
<organism evidence="12 13">
    <name type="scientific">Propionispora vibrioides</name>
    <dbReference type="NCBI Taxonomy" id="112903"/>
    <lineage>
        <taxon>Bacteria</taxon>
        <taxon>Bacillati</taxon>
        <taxon>Bacillota</taxon>
        <taxon>Negativicutes</taxon>
        <taxon>Selenomonadales</taxon>
        <taxon>Sporomusaceae</taxon>
        <taxon>Propionispora</taxon>
    </lineage>
</organism>
<dbReference type="PANTHER" id="PTHR36203:SF1">
    <property type="entry name" value="ASCORBATE-SPECIFIC PTS SYSTEM EIIA COMPONENT"/>
    <property type="match status" value="1"/>
</dbReference>
<evidence type="ECO:0000313" key="12">
    <source>
        <dbReference type="EMBL" id="SEP05230.1"/>
    </source>
</evidence>
<evidence type="ECO:0000313" key="13">
    <source>
        <dbReference type="Proteomes" id="UP000198847"/>
    </source>
</evidence>
<dbReference type="InterPro" id="IPR002178">
    <property type="entry name" value="PTS_EIIA_type-2_dom"/>
</dbReference>
<comment type="function">
    <text evidence="8">The phosphoenolpyruvate-dependent sugar phosphotransferase system (sugar PTS), a major carbohydrate active transport system, catalyzes the phosphorylation of incoming sugar substrates concomitantly with their translocation across the cell membrane. The enzyme II UlaABC PTS system is involved in ascorbate transport.</text>
</comment>
<protein>
    <recommendedName>
        <fullName evidence="9">Ascorbate-specific PTS system EIIA component</fullName>
    </recommendedName>
    <alternativeName>
        <fullName evidence="10">Ascorbate-specific phosphotransferase enzyme IIA component</fullName>
    </alternativeName>
</protein>
<evidence type="ECO:0000256" key="2">
    <source>
        <dbReference type="ARBA" id="ARBA00022448"/>
    </source>
</evidence>
<dbReference type="CDD" id="cd00211">
    <property type="entry name" value="PTS_IIA_fru"/>
    <property type="match status" value="1"/>
</dbReference>
<dbReference type="PANTHER" id="PTHR36203">
    <property type="entry name" value="ASCORBATE-SPECIFIC PTS SYSTEM EIIA COMPONENT"/>
    <property type="match status" value="1"/>
</dbReference>
<dbReference type="GO" id="GO:0005737">
    <property type="term" value="C:cytoplasm"/>
    <property type="evidence" value="ECO:0007669"/>
    <property type="project" value="UniProtKB-SubCell"/>
</dbReference>
<evidence type="ECO:0000256" key="6">
    <source>
        <dbReference type="ARBA" id="ARBA00022683"/>
    </source>
</evidence>
<gene>
    <name evidence="12" type="ORF">SAMN04490178_10971</name>
</gene>
<dbReference type="AlphaFoldDB" id="A0A1H8UPV2"/>
<evidence type="ECO:0000256" key="7">
    <source>
        <dbReference type="ARBA" id="ARBA00022777"/>
    </source>
</evidence>
<sequence>MLTDLLTADVIRLHVGCDSWREAVKSGTDLLVNKNCVEPRYQQAIVANHETLGPYMVIAPGIMLAHARPEDGVKTLAMSLITLKEPVAFGNKTNDPVKLLITLAAPNRNSHLTALSQLMELLMNAEDIRSIMDATKKEAVLAIISRYS</sequence>
<keyword evidence="5" id="KW-0808">Transferase</keyword>
<evidence type="ECO:0000256" key="8">
    <source>
        <dbReference type="ARBA" id="ARBA00037387"/>
    </source>
</evidence>
<keyword evidence="3" id="KW-0963">Cytoplasm</keyword>
<evidence type="ECO:0000256" key="3">
    <source>
        <dbReference type="ARBA" id="ARBA00022490"/>
    </source>
</evidence>
<dbReference type="InterPro" id="IPR016152">
    <property type="entry name" value="PTrfase/Anion_transptr"/>
</dbReference>
<dbReference type="GO" id="GO:0009401">
    <property type="term" value="P:phosphoenolpyruvate-dependent sugar phosphotransferase system"/>
    <property type="evidence" value="ECO:0007669"/>
    <property type="project" value="UniProtKB-KW"/>
</dbReference>
<reference evidence="12 13" key="1">
    <citation type="submission" date="2016-10" db="EMBL/GenBank/DDBJ databases">
        <authorList>
            <person name="de Groot N.N."/>
        </authorList>
    </citation>
    <scope>NUCLEOTIDE SEQUENCE [LARGE SCALE GENOMIC DNA]</scope>
    <source>
        <strain evidence="12 13">DSM 13305</strain>
    </source>
</reference>
<feature type="domain" description="PTS EIIA type-2" evidence="11">
    <location>
        <begin position="4"/>
        <end position="147"/>
    </location>
</feature>
<dbReference type="Gene3D" id="3.40.930.10">
    <property type="entry name" value="Mannitol-specific EII, Chain A"/>
    <property type="match status" value="1"/>
</dbReference>
<keyword evidence="4" id="KW-0597">Phosphoprotein</keyword>